<dbReference type="SUPFAM" id="SSF46785">
    <property type="entry name" value="Winged helix' DNA-binding domain"/>
    <property type="match status" value="1"/>
</dbReference>
<accession>A0AA43TN21</accession>
<dbReference type="InterPro" id="IPR015102">
    <property type="entry name" value="Tscrpt_reg_HTH_FeoC"/>
</dbReference>
<evidence type="ECO:0000313" key="2">
    <source>
        <dbReference type="EMBL" id="MDI1232523.1"/>
    </source>
</evidence>
<sequence length="82" mass="9276">MILSDLRDYLRAQHRIALADLIIHFDMDADALRGMLGKWISKGKVRKLPLTASCGTSCCQCDTTLTEIYEWVDESNVRSDLS</sequence>
<dbReference type="InterPro" id="IPR036388">
    <property type="entry name" value="WH-like_DNA-bd_sf"/>
</dbReference>
<dbReference type="Gene3D" id="1.10.10.10">
    <property type="entry name" value="Winged helix-like DNA-binding domain superfamily/Winged helix DNA-binding domain"/>
    <property type="match status" value="1"/>
</dbReference>
<feature type="domain" description="Transcriptional regulator HTH-type FeoC" evidence="1">
    <location>
        <begin position="2"/>
        <end position="70"/>
    </location>
</feature>
<dbReference type="InterPro" id="IPR036390">
    <property type="entry name" value="WH_DNA-bd_sf"/>
</dbReference>
<evidence type="ECO:0000259" key="1">
    <source>
        <dbReference type="Pfam" id="PF09012"/>
    </source>
</evidence>
<comment type="caution">
    <text evidence="2">The sequence shown here is derived from an EMBL/GenBank/DDBJ whole genome shotgun (WGS) entry which is preliminary data.</text>
</comment>
<dbReference type="Proteomes" id="UP001160519">
    <property type="component" value="Unassembled WGS sequence"/>
</dbReference>
<dbReference type="EMBL" id="JAQSDF010000099">
    <property type="protein sequence ID" value="MDI1232523.1"/>
    <property type="molecule type" value="Genomic_DNA"/>
</dbReference>
<dbReference type="Pfam" id="PF09012">
    <property type="entry name" value="FeoC"/>
    <property type="match status" value="1"/>
</dbReference>
<dbReference type="AlphaFoldDB" id="A0AA43TN21"/>
<reference evidence="2" key="1">
    <citation type="submission" date="2023-01" db="EMBL/GenBank/DDBJ databases">
        <title>Biogeochemical cycle of methane in antarctic sediments.</title>
        <authorList>
            <person name="Roldan D.M."/>
            <person name="Menes R.J."/>
        </authorList>
    </citation>
    <scope>NUCLEOTIDE SEQUENCE [LARGE SCALE GENOMIC DNA]</scope>
    <source>
        <strain evidence="2">K-2018 MAG008</strain>
    </source>
</reference>
<keyword evidence="3" id="KW-1185">Reference proteome</keyword>
<gene>
    <name evidence="2" type="ORF">PSU93_15430</name>
</gene>
<protein>
    <submittedName>
        <fullName evidence="2">FeoC-like transcriptional regulator</fullName>
    </submittedName>
</protein>
<organism evidence="2 3">
    <name type="scientific">Candidatus Methylobacter titanis</name>
    <dbReference type="NCBI Taxonomy" id="3053457"/>
    <lineage>
        <taxon>Bacteria</taxon>
        <taxon>Pseudomonadati</taxon>
        <taxon>Pseudomonadota</taxon>
        <taxon>Gammaproteobacteria</taxon>
        <taxon>Methylococcales</taxon>
        <taxon>Methylococcaceae</taxon>
        <taxon>Methylobacter</taxon>
    </lineage>
</organism>
<name>A0AA43TN21_9GAMM</name>
<evidence type="ECO:0000313" key="3">
    <source>
        <dbReference type="Proteomes" id="UP001160519"/>
    </source>
</evidence>
<proteinExistence type="predicted"/>